<proteinExistence type="predicted"/>
<gene>
    <name evidence="1" type="ORF">J2S05_001425</name>
</gene>
<comment type="caution">
    <text evidence="1">The sequence shown here is derived from an EMBL/GenBank/DDBJ whole genome shotgun (WGS) entry which is preliminary data.</text>
</comment>
<organism evidence="1 2">
    <name type="scientific">Alkalicoccobacillus murimartini</name>
    <dbReference type="NCBI Taxonomy" id="171685"/>
    <lineage>
        <taxon>Bacteria</taxon>
        <taxon>Bacillati</taxon>
        <taxon>Bacillota</taxon>
        <taxon>Bacilli</taxon>
        <taxon>Bacillales</taxon>
        <taxon>Bacillaceae</taxon>
        <taxon>Alkalicoccobacillus</taxon>
    </lineage>
</organism>
<dbReference type="Proteomes" id="UP001225034">
    <property type="component" value="Unassembled WGS sequence"/>
</dbReference>
<protein>
    <submittedName>
        <fullName evidence="1">Uncharacterized protein</fullName>
    </submittedName>
</protein>
<evidence type="ECO:0000313" key="1">
    <source>
        <dbReference type="EMBL" id="MDQ0206626.1"/>
    </source>
</evidence>
<name>A0ABT9YGI5_9BACI</name>
<keyword evidence="2" id="KW-1185">Reference proteome</keyword>
<reference evidence="1 2" key="1">
    <citation type="submission" date="2023-07" db="EMBL/GenBank/DDBJ databases">
        <title>Genomic Encyclopedia of Type Strains, Phase IV (KMG-IV): sequencing the most valuable type-strain genomes for metagenomic binning, comparative biology and taxonomic classification.</title>
        <authorList>
            <person name="Goeker M."/>
        </authorList>
    </citation>
    <scope>NUCLEOTIDE SEQUENCE [LARGE SCALE GENOMIC DNA]</scope>
    <source>
        <strain evidence="1 2">DSM 19154</strain>
    </source>
</reference>
<accession>A0ABT9YGI5</accession>
<dbReference type="EMBL" id="JAUSUA010000002">
    <property type="protein sequence ID" value="MDQ0206626.1"/>
    <property type="molecule type" value="Genomic_DNA"/>
</dbReference>
<evidence type="ECO:0000313" key="2">
    <source>
        <dbReference type="Proteomes" id="UP001225034"/>
    </source>
</evidence>
<sequence>MSPKEEQRKDEQPQSEWPLLIVEIILFIPRQIVWVCKWLINLLN</sequence>
<dbReference type="RefSeq" id="WP_306981297.1">
    <property type="nucleotide sequence ID" value="NZ_JAUSUA010000002.1"/>
</dbReference>